<comment type="caution">
    <text evidence="8">The sequence shown here is derived from an EMBL/GenBank/DDBJ whole genome shotgun (WGS) entry which is preliminary data.</text>
</comment>
<dbReference type="FunFam" id="1.10.3720.10:FF:000003">
    <property type="entry name" value="Aliphatic sulfonate ABC transporter permease"/>
    <property type="match status" value="1"/>
</dbReference>
<keyword evidence="9" id="KW-1185">Reference proteome</keyword>
<feature type="transmembrane region" description="Helical" evidence="7">
    <location>
        <begin position="95"/>
        <end position="114"/>
    </location>
</feature>
<keyword evidence="4 7" id="KW-0812">Transmembrane</keyword>
<dbReference type="AlphaFoldDB" id="A0A4S4BMG7"/>
<evidence type="ECO:0000256" key="6">
    <source>
        <dbReference type="ARBA" id="ARBA00023136"/>
    </source>
</evidence>
<evidence type="ECO:0000256" key="7">
    <source>
        <dbReference type="RuleBase" id="RU363032"/>
    </source>
</evidence>
<sequence>MRFLRGIRLPIIILFCWELTGFLQMVPETLLPRPSTVFQKFIELSVRGELLHHFLVSLRRSLSGFFVGGFLALVAGVFVGFFSKVEQSIDPTVQMFRTIPTLAVLPLFILWFGFGEFSKTLLIAKASFFPIYVNTFLGIRGVDSKLLDVAKVLEFSKWKQITKLIIPSAMPNILLGIRLSLGASWVALVGAELMGSSEGIGYMIVDARTFSQTSVIFVGIIIFALFGKLTDSLIRYFEKRLLKWRENFKG</sequence>
<keyword evidence="6 7" id="KW-0472">Membrane</keyword>
<evidence type="ECO:0000256" key="5">
    <source>
        <dbReference type="ARBA" id="ARBA00022989"/>
    </source>
</evidence>
<dbReference type="SUPFAM" id="SSF161098">
    <property type="entry name" value="MetI-like"/>
    <property type="match status" value="1"/>
</dbReference>
<dbReference type="CDD" id="cd06261">
    <property type="entry name" value="TM_PBP2"/>
    <property type="match status" value="1"/>
</dbReference>
<evidence type="ECO:0000313" key="9">
    <source>
        <dbReference type="Proteomes" id="UP000310334"/>
    </source>
</evidence>
<evidence type="ECO:0000256" key="1">
    <source>
        <dbReference type="ARBA" id="ARBA00004651"/>
    </source>
</evidence>
<name>A0A4S4BMG7_9BACI</name>
<evidence type="ECO:0000256" key="4">
    <source>
        <dbReference type="ARBA" id="ARBA00022692"/>
    </source>
</evidence>
<evidence type="ECO:0000256" key="3">
    <source>
        <dbReference type="ARBA" id="ARBA00022475"/>
    </source>
</evidence>
<dbReference type="OrthoDB" id="9804353at2"/>
<protein>
    <submittedName>
        <fullName evidence="8">ABC transporter permease</fullName>
    </submittedName>
</protein>
<dbReference type="GO" id="GO:0005886">
    <property type="term" value="C:plasma membrane"/>
    <property type="evidence" value="ECO:0007669"/>
    <property type="project" value="UniProtKB-SubCell"/>
</dbReference>
<organism evidence="8 9">
    <name type="scientific">Metabacillus sediminilitoris</name>
    <dbReference type="NCBI Taxonomy" id="2567941"/>
    <lineage>
        <taxon>Bacteria</taxon>
        <taxon>Bacillati</taxon>
        <taxon>Bacillota</taxon>
        <taxon>Bacilli</taxon>
        <taxon>Bacillales</taxon>
        <taxon>Bacillaceae</taxon>
        <taxon>Metabacillus</taxon>
    </lineage>
</organism>
<dbReference type="PROSITE" id="PS50928">
    <property type="entry name" value="ABC_TM1"/>
    <property type="match status" value="1"/>
</dbReference>
<dbReference type="GO" id="GO:0042918">
    <property type="term" value="P:alkanesulfonate transmembrane transport"/>
    <property type="evidence" value="ECO:0007669"/>
    <property type="project" value="UniProtKB-ARBA"/>
</dbReference>
<dbReference type="PANTHER" id="PTHR30151">
    <property type="entry name" value="ALKANE SULFONATE ABC TRANSPORTER-RELATED, MEMBRANE SUBUNIT"/>
    <property type="match status" value="1"/>
</dbReference>
<feature type="transmembrane region" description="Helical" evidence="7">
    <location>
        <begin position="210"/>
        <end position="230"/>
    </location>
</feature>
<keyword evidence="5 7" id="KW-1133">Transmembrane helix</keyword>
<feature type="transmembrane region" description="Helical" evidence="7">
    <location>
        <begin position="62"/>
        <end position="83"/>
    </location>
</feature>
<comment type="similarity">
    <text evidence="7">Belongs to the binding-protein-dependent transport system permease family.</text>
</comment>
<dbReference type="InterPro" id="IPR000515">
    <property type="entry name" value="MetI-like"/>
</dbReference>
<evidence type="ECO:0000256" key="2">
    <source>
        <dbReference type="ARBA" id="ARBA00022448"/>
    </source>
</evidence>
<accession>A0A4S4BMG7</accession>
<keyword evidence="3" id="KW-1003">Cell membrane</keyword>
<dbReference type="Proteomes" id="UP000310334">
    <property type="component" value="Unassembled WGS sequence"/>
</dbReference>
<gene>
    <name evidence="8" type="ORF">E6W99_24335</name>
</gene>
<comment type="subcellular location">
    <subcellularLocation>
        <location evidence="1 7">Cell membrane</location>
        <topology evidence="1 7">Multi-pass membrane protein</topology>
    </subcellularLocation>
</comment>
<dbReference type="PANTHER" id="PTHR30151:SF38">
    <property type="entry name" value="ALIPHATIC SULFONATES TRANSPORT PERMEASE PROTEIN SSUC-RELATED"/>
    <property type="match status" value="1"/>
</dbReference>
<keyword evidence="2 7" id="KW-0813">Transport</keyword>
<dbReference type="InterPro" id="IPR035906">
    <property type="entry name" value="MetI-like_sf"/>
</dbReference>
<dbReference type="Pfam" id="PF00528">
    <property type="entry name" value="BPD_transp_1"/>
    <property type="match status" value="1"/>
</dbReference>
<dbReference type="Gene3D" id="1.10.3720.10">
    <property type="entry name" value="MetI-like"/>
    <property type="match status" value="1"/>
</dbReference>
<dbReference type="EMBL" id="SSNT01000030">
    <property type="protein sequence ID" value="THF75089.1"/>
    <property type="molecule type" value="Genomic_DNA"/>
</dbReference>
<proteinExistence type="inferred from homology"/>
<evidence type="ECO:0000313" key="8">
    <source>
        <dbReference type="EMBL" id="THF75089.1"/>
    </source>
</evidence>
<reference evidence="8 9" key="1">
    <citation type="submission" date="2019-04" db="EMBL/GenBank/DDBJ databases">
        <title>Bacillus sediminilitoris sp. nov., isolated from a tidal flat sediment on the East China Sea.</title>
        <authorList>
            <person name="Wei Y."/>
            <person name="Mao H."/>
            <person name="Fang J."/>
        </authorList>
    </citation>
    <scope>NUCLEOTIDE SEQUENCE [LARGE SCALE GENOMIC DNA]</scope>
    <source>
        <strain evidence="8 9">DSL-17</strain>
    </source>
</reference>
<feature type="transmembrane region" description="Helical" evidence="7">
    <location>
        <begin position="164"/>
        <end position="190"/>
    </location>
</feature>